<dbReference type="Proteomes" id="UP000030854">
    <property type="component" value="Unassembled WGS sequence"/>
</dbReference>
<reference evidence="1 2" key="1">
    <citation type="journal article" date="2014" name="BMC Genomics">
        <title>Adaptive genomic structural variation in the grape powdery mildew pathogen, Erysiphe necator.</title>
        <authorList>
            <person name="Jones L."/>
            <person name="Riaz S."/>
            <person name="Morales-Cruz A."/>
            <person name="Amrine K.C."/>
            <person name="McGuire B."/>
            <person name="Gubler W.D."/>
            <person name="Walker M.A."/>
            <person name="Cantu D."/>
        </authorList>
    </citation>
    <scope>NUCLEOTIDE SEQUENCE [LARGE SCALE GENOMIC DNA]</scope>
    <source>
        <strain evidence="2">c</strain>
    </source>
</reference>
<evidence type="ECO:0000313" key="2">
    <source>
        <dbReference type="Proteomes" id="UP000030854"/>
    </source>
</evidence>
<gene>
    <name evidence="1" type="ORF">EV44_g5127</name>
</gene>
<comment type="caution">
    <text evidence="1">The sequence shown here is derived from an EMBL/GenBank/DDBJ whole genome shotgun (WGS) entry which is preliminary data.</text>
</comment>
<dbReference type="HOGENOM" id="CLU_2591560_0_0_1"/>
<evidence type="ECO:0000313" key="1">
    <source>
        <dbReference type="EMBL" id="KHJ29994.1"/>
    </source>
</evidence>
<accession>A0A0B1NZI1</accession>
<sequence length="80" mass="8963">MLCKLQTSFFELETNNTATCHVVNTPLMTVADNKIKDPFYCWVSLAGDICLADKEALLRHGIVFVHRLVKGRITEAVLVV</sequence>
<dbReference type="AlphaFoldDB" id="A0A0B1NZI1"/>
<protein>
    <submittedName>
        <fullName evidence="1">Uncharacterized protein</fullName>
    </submittedName>
</protein>
<proteinExistence type="predicted"/>
<organism evidence="1 2">
    <name type="scientific">Uncinula necator</name>
    <name type="common">Grape powdery mildew</name>
    <dbReference type="NCBI Taxonomy" id="52586"/>
    <lineage>
        <taxon>Eukaryota</taxon>
        <taxon>Fungi</taxon>
        <taxon>Dikarya</taxon>
        <taxon>Ascomycota</taxon>
        <taxon>Pezizomycotina</taxon>
        <taxon>Leotiomycetes</taxon>
        <taxon>Erysiphales</taxon>
        <taxon>Erysiphaceae</taxon>
        <taxon>Erysiphe</taxon>
    </lineage>
</organism>
<keyword evidence="2" id="KW-1185">Reference proteome</keyword>
<name>A0A0B1NZI1_UNCNE</name>
<dbReference type="EMBL" id="JNVN01005881">
    <property type="protein sequence ID" value="KHJ29994.1"/>
    <property type="molecule type" value="Genomic_DNA"/>
</dbReference>